<evidence type="ECO:0000313" key="1">
    <source>
        <dbReference type="EMBL" id="EJK68858.1"/>
    </source>
</evidence>
<proteinExistence type="predicted"/>
<reference evidence="1 2" key="1">
    <citation type="journal article" date="2012" name="Genome Biol.">
        <title>Genome and low-iron response of an oceanic diatom adapted to chronic iron limitation.</title>
        <authorList>
            <person name="Lommer M."/>
            <person name="Specht M."/>
            <person name="Roy A.S."/>
            <person name="Kraemer L."/>
            <person name="Andreson R."/>
            <person name="Gutowska M.A."/>
            <person name="Wolf J."/>
            <person name="Bergner S.V."/>
            <person name="Schilhabel M.B."/>
            <person name="Klostermeier U.C."/>
            <person name="Beiko R.G."/>
            <person name="Rosenstiel P."/>
            <person name="Hippler M."/>
            <person name="Laroche J."/>
        </authorList>
    </citation>
    <scope>NUCLEOTIDE SEQUENCE [LARGE SCALE GENOMIC DNA]</scope>
    <source>
        <strain evidence="1 2">CCMP1005</strain>
    </source>
</reference>
<feature type="non-terminal residue" evidence="1">
    <location>
        <position position="1"/>
    </location>
</feature>
<dbReference type="AlphaFoldDB" id="K0SRF5"/>
<name>K0SRF5_THAOC</name>
<comment type="caution">
    <text evidence="1">The sequence shown here is derived from an EMBL/GenBank/DDBJ whole genome shotgun (WGS) entry which is preliminary data.</text>
</comment>
<accession>K0SRF5</accession>
<gene>
    <name evidence="1" type="ORF">THAOC_09929</name>
</gene>
<evidence type="ECO:0000313" key="2">
    <source>
        <dbReference type="Proteomes" id="UP000266841"/>
    </source>
</evidence>
<protein>
    <submittedName>
        <fullName evidence="1">Uncharacterized protein</fullName>
    </submittedName>
</protein>
<sequence>QQCQENTKGVDGLGEDVRNLRLLLPTPVEQLANPLPHNRVHHDVEDLGG</sequence>
<dbReference type="EMBL" id="AGNL01010770">
    <property type="protein sequence ID" value="EJK68858.1"/>
    <property type="molecule type" value="Genomic_DNA"/>
</dbReference>
<organism evidence="1 2">
    <name type="scientific">Thalassiosira oceanica</name>
    <name type="common">Marine diatom</name>
    <dbReference type="NCBI Taxonomy" id="159749"/>
    <lineage>
        <taxon>Eukaryota</taxon>
        <taxon>Sar</taxon>
        <taxon>Stramenopiles</taxon>
        <taxon>Ochrophyta</taxon>
        <taxon>Bacillariophyta</taxon>
        <taxon>Coscinodiscophyceae</taxon>
        <taxon>Thalassiosirophycidae</taxon>
        <taxon>Thalassiosirales</taxon>
        <taxon>Thalassiosiraceae</taxon>
        <taxon>Thalassiosira</taxon>
    </lineage>
</organism>
<keyword evidence="2" id="KW-1185">Reference proteome</keyword>
<dbReference type="Proteomes" id="UP000266841">
    <property type="component" value="Unassembled WGS sequence"/>
</dbReference>